<proteinExistence type="predicted"/>
<dbReference type="EMBL" id="CP017754">
    <property type="protein sequence ID" value="AOZ06771.1"/>
    <property type="molecule type" value="Genomic_DNA"/>
</dbReference>
<dbReference type="InterPro" id="IPR006450">
    <property type="entry name" value="Phage_HK97_gp6-like"/>
</dbReference>
<evidence type="ECO:0000313" key="1">
    <source>
        <dbReference type="EMBL" id="AOZ06771.1"/>
    </source>
</evidence>
<dbReference type="NCBIfam" id="TIGR01560">
    <property type="entry name" value="put_DNA_pack"/>
    <property type="match status" value="1"/>
</dbReference>
<keyword evidence="2" id="KW-1185">Reference proteome</keyword>
<dbReference type="Pfam" id="PF05135">
    <property type="entry name" value="Phage_connect_1"/>
    <property type="match status" value="1"/>
</dbReference>
<accession>A0ABM6F5K5</accession>
<dbReference type="InterPro" id="IPR011738">
    <property type="entry name" value="Phage_CHP"/>
</dbReference>
<dbReference type="Gene3D" id="1.10.3230.30">
    <property type="entry name" value="Phage gp6-like head-tail connector protein"/>
    <property type="match status" value="2"/>
</dbReference>
<evidence type="ECO:0008006" key="3">
    <source>
        <dbReference type="Google" id="ProtNLM"/>
    </source>
</evidence>
<sequence length="178" mass="19228">MGLRRTTTPAAEPVSLAEAKLHLRVDAGDEDSMIGDLIVTARTTAEERLRRALMSGGWTLTLDAFPGVIELPMPPLVTVASIAYVDSAGASQQLPSAAYFVDPTSEPGRVVPLNAWPAVAPRPSAITISYTAGWATAADVPRPIKQWMLLAVGEMYANREALPDGFADRLLDPYRIWR</sequence>
<evidence type="ECO:0000313" key="2">
    <source>
        <dbReference type="Proteomes" id="UP000177515"/>
    </source>
</evidence>
<protein>
    <recommendedName>
        <fullName evidence="3">PhiE125 gp8 family phage protein</fullName>
    </recommendedName>
</protein>
<dbReference type="RefSeq" id="WP_071069936.1">
    <property type="nucleotide sequence ID" value="NZ_CP017754.1"/>
</dbReference>
<dbReference type="InterPro" id="IPR021146">
    <property type="entry name" value="Phage_gp6-like_head-tail"/>
</dbReference>
<dbReference type="NCBIfam" id="TIGR02215">
    <property type="entry name" value="phage_chp_gp8"/>
    <property type="match status" value="1"/>
</dbReference>
<organism evidence="1 2">
    <name type="scientific">Cupriavidus malaysiensis</name>
    <dbReference type="NCBI Taxonomy" id="367825"/>
    <lineage>
        <taxon>Bacteria</taxon>
        <taxon>Pseudomonadati</taxon>
        <taxon>Pseudomonadota</taxon>
        <taxon>Betaproteobacteria</taxon>
        <taxon>Burkholderiales</taxon>
        <taxon>Burkholderiaceae</taxon>
        <taxon>Cupriavidus</taxon>
    </lineage>
</organism>
<name>A0ABM6F5K5_9BURK</name>
<dbReference type="Proteomes" id="UP000177515">
    <property type="component" value="Chromosome 1"/>
</dbReference>
<reference evidence="1 2" key="1">
    <citation type="submission" date="2016-10" db="EMBL/GenBank/DDBJ databases">
        <title>Complete genome sequences of three Cupriavidus strains isolated from various Malaysian environments.</title>
        <authorList>
            <person name="Abdullah A.A.-A."/>
            <person name="Shafie N.A.H."/>
            <person name="Lau N.S."/>
        </authorList>
    </citation>
    <scope>NUCLEOTIDE SEQUENCE [LARGE SCALE GENOMIC DNA]</scope>
    <source>
        <strain evidence="1 2">USMAA1020</strain>
    </source>
</reference>
<dbReference type="CDD" id="cd08054">
    <property type="entry name" value="gp6"/>
    <property type="match status" value="1"/>
</dbReference>
<gene>
    <name evidence="1" type="ORF">BKK80_13795</name>
</gene>